<proteinExistence type="predicted"/>
<evidence type="ECO:0000313" key="2">
    <source>
        <dbReference type="EMBL" id="PIK42910.1"/>
    </source>
</evidence>
<protein>
    <submittedName>
        <fullName evidence="2">Uncharacterized protein</fullName>
    </submittedName>
</protein>
<sequence length="215" mass="24056">MSSCTVSTGCSLVSPGQGSSNREVCSPMLHVRRCPHVRSGLVVPWFHLDKGLSNREVCYRCYMSVDVLMYGWTGCSLVSPGQGSSNREVCSPMLHVRRCPHVRFGLVVPWFHLDKGPLTRGLFTDATCPSMSSCTVWTGCSLVSPGQGSSNREVCSPMLHVRRCPHVRFGLVVPWFHLDKGPLTERSVHRCYMSVDVLMYGLDWLFLGFTWTRVL</sequence>
<accession>A0A2G8K4H9</accession>
<keyword evidence="3" id="KW-1185">Reference proteome</keyword>
<dbReference type="EMBL" id="MRZV01000893">
    <property type="protein sequence ID" value="PIK42910.1"/>
    <property type="molecule type" value="Genomic_DNA"/>
</dbReference>
<comment type="caution">
    <text evidence="2">The sequence shown here is derived from an EMBL/GenBank/DDBJ whole genome shotgun (WGS) entry which is preliminary data.</text>
</comment>
<reference evidence="2 3" key="1">
    <citation type="journal article" date="2017" name="PLoS Biol.">
        <title>The sea cucumber genome provides insights into morphological evolution and visceral regeneration.</title>
        <authorList>
            <person name="Zhang X."/>
            <person name="Sun L."/>
            <person name="Yuan J."/>
            <person name="Sun Y."/>
            <person name="Gao Y."/>
            <person name="Zhang L."/>
            <person name="Li S."/>
            <person name="Dai H."/>
            <person name="Hamel J.F."/>
            <person name="Liu C."/>
            <person name="Yu Y."/>
            <person name="Liu S."/>
            <person name="Lin W."/>
            <person name="Guo K."/>
            <person name="Jin S."/>
            <person name="Xu P."/>
            <person name="Storey K.B."/>
            <person name="Huan P."/>
            <person name="Zhang T."/>
            <person name="Zhou Y."/>
            <person name="Zhang J."/>
            <person name="Lin C."/>
            <person name="Li X."/>
            <person name="Xing L."/>
            <person name="Huo D."/>
            <person name="Sun M."/>
            <person name="Wang L."/>
            <person name="Mercier A."/>
            <person name="Li F."/>
            <person name="Yang H."/>
            <person name="Xiang J."/>
        </authorList>
    </citation>
    <scope>NUCLEOTIDE SEQUENCE [LARGE SCALE GENOMIC DNA]</scope>
    <source>
        <strain evidence="2">Shaxun</strain>
        <tissue evidence="2">Muscle</tissue>
    </source>
</reference>
<dbReference type="Proteomes" id="UP000230750">
    <property type="component" value="Unassembled WGS sequence"/>
</dbReference>
<evidence type="ECO:0000313" key="3">
    <source>
        <dbReference type="Proteomes" id="UP000230750"/>
    </source>
</evidence>
<feature type="region of interest" description="Disordered" evidence="1">
    <location>
        <begin position="1"/>
        <end position="20"/>
    </location>
</feature>
<evidence type="ECO:0000256" key="1">
    <source>
        <dbReference type="SAM" id="MobiDB-lite"/>
    </source>
</evidence>
<name>A0A2G8K4H9_STIJA</name>
<organism evidence="2 3">
    <name type="scientific">Stichopus japonicus</name>
    <name type="common">Sea cucumber</name>
    <dbReference type="NCBI Taxonomy" id="307972"/>
    <lineage>
        <taxon>Eukaryota</taxon>
        <taxon>Metazoa</taxon>
        <taxon>Echinodermata</taxon>
        <taxon>Eleutherozoa</taxon>
        <taxon>Echinozoa</taxon>
        <taxon>Holothuroidea</taxon>
        <taxon>Aspidochirotacea</taxon>
        <taxon>Aspidochirotida</taxon>
        <taxon>Stichopodidae</taxon>
        <taxon>Apostichopus</taxon>
    </lineage>
</organism>
<dbReference type="AlphaFoldDB" id="A0A2G8K4H9"/>
<gene>
    <name evidence="2" type="ORF">BSL78_20233</name>
</gene>